<organism evidence="2 3">
    <name type="scientific">Methanocorpusculum petauri</name>
    <dbReference type="NCBI Taxonomy" id="3002863"/>
    <lineage>
        <taxon>Archaea</taxon>
        <taxon>Methanobacteriati</taxon>
        <taxon>Methanobacteriota</taxon>
        <taxon>Stenosarchaea group</taxon>
        <taxon>Methanomicrobia</taxon>
        <taxon>Methanomicrobiales</taxon>
        <taxon>Methanocorpusculaceae</taxon>
        <taxon>Methanocorpusculum</taxon>
    </lineage>
</organism>
<sequence length="256" mass="28457">MDDKAVKSEIAESWNEEAAYYDTHVSHGIQTEEERLLWMNAFQTVLPPGDSLSILDVGCGTGAMGLILAEMGHAVTGIDLSEGMMGIGRKKAETAHLPMTFQSGDAEDPPFAENTFDVVINRHLLWTLPHPDTALANWYQVLKPEGVVVVIDGVWDDGSVISAVRRRTSSVFARILEPHPHGEKGYSTKVCDALPNRGGVPEAEARRYMENTGFVGISILNLDHIRVNQRQRLKWYQKINPISPYYLMAGRKEICP</sequence>
<dbReference type="RefSeq" id="WP_268925149.1">
    <property type="nucleotide sequence ID" value="NZ_JAPTGB010000013.1"/>
</dbReference>
<dbReference type="SUPFAM" id="SSF53335">
    <property type="entry name" value="S-adenosyl-L-methionine-dependent methyltransferases"/>
    <property type="match status" value="1"/>
</dbReference>
<dbReference type="GO" id="GO:0032259">
    <property type="term" value="P:methylation"/>
    <property type="evidence" value="ECO:0007669"/>
    <property type="project" value="UniProtKB-KW"/>
</dbReference>
<gene>
    <name evidence="2" type="ORF">O0S10_06900</name>
</gene>
<dbReference type="PANTHER" id="PTHR43591">
    <property type="entry name" value="METHYLTRANSFERASE"/>
    <property type="match status" value="1"/>
</dbReference>
<protein>
    <submittedName>
        <fullName evidence="2">Class I SAM-dependent methyltransferase</fullName>
    </submittedName>
</protein>
<dbReference type="InterPro" id="IPR029063">
    <property type="entry name" value="SAM-dependent_MTases_sf"/>
</dbReference>
<proteinExistence type="predicted"/>
<keyword evidence="2" id="KW-0489">Methyltransferase</keyword>
<feature type="domain" description="Methyltransferase type 11" evidence="1">
    <location>
        <begin position="55"/>
        <end position="150"/>
    </location>
</feature>
<keyword evidence="2" id="KW-0808">Transferase</keyword>
<dbReference type="Pfam" id="PF08241">
    <property type="entry name" value="Methyltransf_11"/>
    <property type="match status" value="1"/>
</dbReference>
<dbReference type="PANTHER" id="PTHR43591:SF110">
    <property type="entry name" value="RHODANESE DOMAIN-CONTAINING PROTEIN"/>
    <property type="match status" value="1"/>
</dbReference>
<keyword evidence="3" id="KW-1185">Reference proteome</keyword>
<name>A0ABT4II73_9EURY</name>
<evidence type="ECO:0000313" key="3">
    <source>
        <dbReference type="Proteomes" id="UP001141422"/>
    </source>
</evidence>
<dbReference type="Gene3D" id="3.40.50.150">
    <property type="entry name" value="Vaccinia Virus protein VP39"/>
    <property type="match status" value="1"/>
</dbReference>
<dbReference type="Proteomes" id="UP001141422">
    <property type="component" value="Unassembled WGS sequence"/>
</dbReference>
<dbReference type="EMBL" id="JAPTGB010000013">
    <property type="protein sequence ID" value="MCZ0860952.1"/>
    <property type="molecule type" value="Genomic_DNA"/>
</dbReference>
<reference evidence="2" key="1">
    <citation type="submission" date="2022-12" db="EMBL/GenBank/DDBJ databases">
        <title>Isolation and characterisation of novel Methanocorpusculum spp. from native Australian herbivores indicates the genus is ancestrally host-associated.</title>
        <authorList>
            <person name="Volmer J.G."/>
            <person name="Soo R.M."/>
            <person name="Evans P.N."/>
            <person name="Hoedt E.C."/>
            <person name="Astorga Alsina A.L."/>
            <person name="Woodcroft B.J."/>
            <person name="Tyson G.W."/>
            <person name="Hugenholtz P."/>
            <person name="Morrison M."/>
        </authorList>
    </citation>
    <scope>NUCLEOTIDE SEQUENCE</scope>
    <source>
        <strain evidence="2">MG</strain>
    </source>
</reference>
<comment type="caution">
    <text evidence="2">The sequence shown here is derived from an EMBL/GenBank/DDBJ whole genome shotgun (WGS) entry which is preliminary data.</text>
</comment>
<dbReference type="InterPro" id="IPR013216">
    <property type="entry name" value="Methyltransf_11"/>
</dbReference>
<dbReference type="CDD" id="cd02440">
    <property type="entry name" value="AdoMet_MTases"/>
    <property type="match status" value="1"/>
</dbReference>
<accession>A0ABT4II73</accession>
<dbReference type="GO" id="GO:0008168">
    <property type="term" value="F:methyltransferase activity"/>
    <property type="evidence" value="ECO:0007669"/>
    <property type="project" value="UniProtKB-KW"/>
</dbReference>
<evidence type="ECO:0000259" key="1">
    <source>
        <dbReference type="Pfam" id="PF08241"/>
    </source>
</evidence>
<evidence type="ECO:0000313" key="2">
    <source>
        <dbReference type="EMBL" id="MCZ0860952.1"/>
    </source>
</evidence>